<proteinExistence type="inferred from homology"/>
<dbReference type="InterPro" id="IPR038538">
    <property type="entry name" value="MTERF_sf"/>
</dbReference>
<evidence type="ECO:0000313" key="5">
    <source>
        <dbReference type="Proteomes" id="UP001630127"/>
    </source>
</evidence>
<keyword evidence="3" id="KW-0809">Transit peptide</keyword>
<comment type="similarity">
    <text evidence="1">Belongs to the mTERF family.</text>
</comment>
<keyword evidence="2" id="KW-0804">Transcription</keyword>
<dbReference type="PANTHER" id="PTHR13068">
    <property type="entry name" value="CGI-12 PROTEIN-RELATED"/>
    <property type="match status" value="1"/>
</dbReference>
<comment type="caution">
    <text evidence="4">The sequence shown here is derived from an EMBL/GenBank/DDBJ whole genome shotgun (WGS) entry which is preliminary data.</text>
</comment>
<name>A0ABD2Z616_9GENT</name>
<dbReference type="EMBL" id="JBJUIK010000011">
    <property type="protein sequence ID" value="KAL3513735.1"/>
    <property type="molecule type" value="Genomic_DNA"/>
</dbReference>
<evidence type="ECO:0000256" key="1">
    <source>
        <dbReference type="ARBA" id="ARBA00007692"/>
    </source>
</evidence>
<dbReference type="AlphaFoldDB" id="A0ABD2Z616"/>
<dbReference type="FunFam" id="1.25.70.10:FF:000019">
    <property type="entry name" value="mTERF family protein"/>
    <property type="match status" value="1"/>
</dbReference>
<sequence>MLIRKISKRVPRSMIFQLNNLLKCPPITEKNLALLHSPPRIQIQCFHSSGPVRYAKVALSESHLAISSSVNKISRVARNDAQAALFEYLHYTRGFNYMDAEHISKNSPHFIQNLILKVENEQDVSRALSKLLRYYPINEFEPFLESLGLRPTELSSLLPPNLMFLADDHILLENFHVLCDYGIPRTEIGKIYKEATEIFRYEFGRLNMKLRAYEYLGLRKPTVIKLVTCCPSILIGDTNKELVEVLDKLTELGFQRDWIGGYVSSRHTYSWSRMVSTMTFLFELGFGDMQIGDLIRKNPAFLLEGSGKQIYVLFGRLLKLGLKMNEVYLLLLENPEILSPKCSKNIWKALYFLFEIGMETDNIAKFVHTNIQLLASHSLKGPKTVLRSFDGDSQKLLQVIRENPSKFFTLASKSNCSSIEQIRAKNPGKLLEKTAFLLKLGYVENSDEMGKALKKFRGRGDQLQERFDCLVQAGLDSNVVSDMIRQAPTAINQSKDVLEKKMACLRSLGYPVESIAAFPSYLCYDIERINRRFNMYLWLKERGAAKPMLSLSTLLACSDARFTKYFVDVHPEGPTKWESLKTSSLSS</sequence>
<dbReference type="Pfam" id="PF02536">
    <property type="entry name" value="mTERF"/>
    <property type="match status" value="2"/>
</dbReference>
<dbReference type="InterPro" id="IPR003690">
    <property type="entry name" value="MTERF"/>
</dbReference>
<protein>
    <submittedName>
        <fullName evidence="4">Uncharacterized protein</fullName>
    </submittedName>
</protein>
<dbReference type="Gene3D" id="1.25.70.10">
    <property type="entry name" value="Transcription termination factor 3, mitochondrial"/>
    <property type="match status" value="2"/>
</dbReference>
<evidence type="ECO:0000256" key="3">
    <source>
        <dbReference type="ARBA" id="ARBA00022946"/>
    </source>
</evidence>
<dbReference type="GO" id="GO:0006353">
    <property type="term" value="P:DNA-templated transcription termination"/>
    <property type="evidence" value="ECO:0007669"/>
    <property type="project" value="UniProtKB-KW"/>
</dbReference>
<keyword evidence="5" id="KW-1185">Reference proteome</keyword>
<dbReference type="Proteomes" id="UP001630127">
    <property type="component" value="Unassembled WGS sequence"/>
</dbReference>
<dbReference type="SMART" id="SM00733">
    <property type="entry name" value="Mterf"/>
    <property type="match status" value="5"/>
</dbReference>
<keyword evidence="2" id="KW-0805">Transcription regulation</keyword>
<evidence type="ECO:0000313" key="4">
    <source>
        <dbReference type="EMBL" id="KAL3513735.1"/>
    </source>
</evidence>
<accession>A0ABD2Z616</accession>
<keyword evidence="2" id="KW-0806">Transcription termination</keyword>
<reference evidence="4 5" key="1">
    <citation type="submission" date="2024-11" db="EMBL/GenBank/DDBJ databases">
        <title>A near-complete genome assembly of Cinchona calisaya.</title>
        <authorList>
            <person name="Lian D.C."/>
            <person name="Zhao X.W."/>
            <person name="Wei L."/>
        </authorList>
    </citation>
    <scope>NUCLEOTIDE SEQUENCE [LARGE SCALE GENOMIC DNA]</scope>
    <source>
        <tissue evidence="4">Nenye</tissue>
    </source>
</reference>
<organism evidence="4 5">
    <name type="scientific">Cinchona calisaya</name>
    <dbReference type="NCBI Taxonomy" id="153742"/>
    <lineage>
        <taxon>Eukaryota</taxon>
        <taxon>Viridiplantae</taxon>
        <taxon>Streptophyta</taxon>
        <taxon>Embryophyta</taxon>
        <taxon>Tracheophyta</taxon>
        <taxon>Spermatophyta</taxon>
        <taxon>Magnoliopsida</taxon>
        <taxon>eudicotyledons</taxon>
        <taxon>Gunneridae</taxon>
        <taxon>Pentapetalae</taxon>
        <taxon>asterids</taxon>
        <taxon>lamiids</taxon>
        <taxon>Gentianales</taxon>
        <taxon>Rubiaceae</taxon>
        <taxon>Cinchonoideae</taxon>
        <taxon>Cinchoneae</taxon>
        <taxon>Cinchona</taxon>
    </lineage>
</organism>
<evidence type="ECO:0000256" key="2">
    <source>
        <dbReference type="ARBA" id="ARBA00022472"/>
    </source>
</evidence>
<dbReference type="PANTHER" id="PTHR13068:SF103">
    <property type="entry name" value="MITOCHONDRIAL TRANSCRIPTION TERMINATION FACTOR FAMILY PROTEIN"/>
    <property type="match status" value="1"/>
</dbReference>
<gene>
    <name evidence="4" type="ORF">ACH5RR_026452</name>
</gene>